<dbReference type="InterPro" id="IPR041414">
    <property type="entry name" value="Raco-like_middle"/>
</dbReference>
<feature type="domain" description="RACo C-terminal" evidence="1">
    <location>
        <begin position="243"/>
        <end position="499"/>
    </location>
</feature>
<dbReference type="InterPro" id="IPR027980">
    <property type="entry name" value="RACo_C"/>
</dbReference>
<dbReference type="Pfam" id="PF17651">
    <property type="entry name" value="Raco_middle"/>
    <property type="match status" value="1"/>
</dbReference>
<feature type="domain" description="RACo-like middle region" evidence="2">
    <location>
        <begin position="84"/>
        <end position="238"/>
    </location>
</feature>
<evidence type="ECO:0000259" key="1">
    <source>
        <dbReference type="Pfam" id="PF14574"/>
    </source>
</evidence>
<comment type="caution">
    <text evidence="3">The sequence shown here is derived from an EMBL/GenBank/DDBJ whole genome shotgun (WGS) entry which is preliminary data.</text>
</comment>
<protein>
    <submittedName>
        <fullName evidence="3">[Fe-S]-binding protein</fullName>
    </submittedName>
</protein>
<evidence type="ECO:0000259" key="2">
    <source>
        <dbReference type="Pfam" id="PF17651"/>
    </source>
</evidence>
<evidence type="ECO:0000313" key="3">
    <source>
        <dbReference type="EMBL" id="PMP63954.1"/>
    </source>
</evidence>
<proteinExistence type="predicted"/>
<dbReference type="EMBL" id="PNIE01000024">
    <property type="protein sequence ID" value="PMP63954.1"/>
    <property type="molecule type" value="Genomic_DNA"/>
</dbReference>
<dbReference type="InterPro" id="IPR042259">
    <property type="entry name" value="Raco-like_middle_sf"/>
</dbReference>
<dbReference type="InterPro" id="IPR052911">
    <property type="entry name" value="Corrinoid_activation_enz"/>
</dbReference>
<organism evidence="3 4">
    <name type="scientific">Caldimicrobium thiodismutans</name>
    <dbReference type="NCBI Taxonomy" id="1653476"/>
    <lineage>
        <taxon>Bacteria</taxon>
        <taxon>Pseudomonadati</taxon>
        <taxon>Thermodesulfobacteriota</taxon>
        <taxon>Thermodesulfobacteria</taxon>
        <taxon>Thermodesulfobacteriales</taxon>
        <taxon>Thermodesulfobacteriaceae</taxon>
        <taxon>Caldimicrobium</taxon>
    </lineage>
</organism>
<dbReference type="Proteomes" id="UP000235731">
    <property type="component" value="Unassembled WGS sequence"/>
</dbReference>
<name>A0A2N7PKP2_9BACT</name>
<evidence type="ECO:0000313" key="4">
    <source>
        <dbReference type="Proteomes" id="UP000235731"/>
    </source>
</evidence>
<dbReference type="Gene3D" id="3.30.420.480">
    <property type="entry name" value="Domain of unknown function (DUF4445)"/>
    <property type="match status" value="1"/>
</dbReference>
<dbReference type="AlphaFoldDB" id="A0A2N7PKP2"/>
<dbReference type="PANTHER" id="PTHR42895:SF1">
    <property type="entry name" value="IRON-SULFUR CLUSTER PROTEIN"/>
    <property type="match status" value="1"/>
</dbReference>
<sequence length="511" mass="57433">MEALKVLPIKPEPAITGFANFESERVLSALPEELKRFYVKIELPLLKRLPYLLRERELLYALLIKEEKNLCLIDLFPDKPQRVLGCAIDLGSTTIAFYIYDFISQQVVKEFSIENPQISIGQDILTRLHFAKKEENLKFIQEITLSAINEVLEREGGEEIYFVSLCGNTAMTHFLLGLPVNYLIVEPYVAVVKWIPLLKACELGLKINPKGRVFVFPLAGTYFGGDLIAGLYEVELKNKEGFSFYLDVGTNAEVVLGGRDFLLACAGAAGPALEGGIFECGMQAKAGAIEKFIFHPEKKRFEYQTIDGVKPVGFCGSAVIQLIAELFLRGFLTPEGKFERNRAKDFLFEKEEEIAFLLVSGEETQHGAPIYIKESEIKSFLRSKGAMYSILSLLCEKVGISFKEVEKFYVAGTFGNHIDIKSAVILGMLPEEALFRANPLGNAAGKGALKFLRKADYEEVKKIIDEITYIELNVEPRFMELLTGALIIPHVNMDLFPQVRKLLEEHICFKL</sequence>
<dbReference type="PANTHER" id="PTHR42895">
    <property type="entry name" value="IRON-SULFUR CLUSTER-BINDING PROTEIN-RELATED"/>
    <property type="match status" value="1"/>
</dbReference>
<gene>
    <name evidence="3" type="ORF">C0197_01540</name>
</gene>
<accession>A0A2N7PKP2</accession>
<dbReference type="Pfam" id="PF14574">
    <property type="entry name" value="RACo_C_ter"/>
    <property type="match status" value="1"/>
</dbReference>
<reference evidence="3 4" key="1">
    <citation type="submission" date="2018-01" db="EMBL/GenBank/DDBJ databases">
        <title>Metagenomic assembled genomes from two thermal pools in the Uzon Caldera, Kamchatka, Russia.</title>
        <authorList>
            <person name="Wilkins L."/>
            <person name="Ettinger C."/>
        </authorList>
    </citation>
    <scope>NUCLEOTIDE SEQUENCE [LARGE SCALE GENOMIC DNA]</scope>
    <source>
        <strain evidence="3">ZAV-15</strain>
    </source>
</reference>